<comment type="caution">
    <text evidence="1">The sequence shown here is derived from an EMBL/GenBank/DDBJ whole genome shotgun (WGS) entry which is preliminary data.</text>
</comment>
<dbReference type="Proteomes" id="UP001257914">
    <property type="component" value="Unassembled WGS sequence"/>
</dbReference>
<keyword evidence="2" id="KW-1185">Reference proteome</keyword>
<dbReference type="EMBL" id="JAWCUA010000007">
    <property type="protein sequence ID" value="MDU0113265.1"/>
    <property type="molecule type" value="Genomic_DNA"/>
</dbReference>
<name>A0ABU3R0R0_9GAMM</name>
<dbReference type="SUPFAM" id="SSF53850">
    <property type="entry name" value="Periplasmic binding protein-like II"/>
    <property type="match status" value="1"/>
</dbReference>
<gene>
    <name evidence="1" type="ORF">RT723_09715</name>
</gene>
<dbReference type="RefSeq" id="WP_315946874.1">
    <property type="nucleotide sequence ID" value="NZ_JAWCUA010000007.1"/>
</dbReference>
<protein>
    <submittedName>
        <fullName evidence="1">ABC transporter substrate-binding protein</fullName>
    </submittedName>
</protein>
<dbReference type="Gene3D" id="3.40.190.10">
    <property type="entry name" value="Periplasmic binding protein-like II"/>
    <property type="match status" value="2"/>
</dbReference>
<accession>A0ABU3R0R0</accession>
<sequence>MPSSLKNIELNTYEDLADISIAIRRGAHLSERFDNDSNLTVMQVNQYEQVIKMLMHDRVDAMAASTLVLHYVLNKVNGLDKVDFKKKLNLGYKEQWLQMSKKSNHKDKIPALNQAVQIIINNGVLDQITERYYGPQWKIINQ</sequence>
<organism evidence="1 2">
    <name type="scientific">Psychrosphaera aquimarina</name>
    <dbReference type="NCBI Taxonomy" id="2044854"/>
    <lineage>
        <taxon>Bacteria</taxon>
        <taxon>Pseudomonadati</taxon>
        <taxon>Pseudomonadota</taxon>
        <taxon>Gammaproteobacteria</taxon>
        <taxon>Alteromonadales</taxon>
        <taxon>Pseudoalteromonadaceae</taxon>
        <taxon>Psychrosphaera</taxon>
    </lineage>
</organism>
<evidence type="ECO:0000313" key="1">
    <source>
        <dbReference type="EMBL" id="MDU0113265.1"/>
    </source>
</evidence>
<evidence type="ECO:0000313" key="2">
    <source>
        <dbReference type="Proteomes" id="UP001257914"/>
    </source>
</evidence>
<proteinExistence type="predicted"/>
<reference evidence="1 2" key="1">
    <citation type="submission" date="2023-10" db="EMBL/GenBank/DDBJ databases">
        <title>Psychrosphaera aquimaarina strain SW33 isolated from seawater.</title>
        <authorList>
            <person name="Bayburt H."/>
            <person name="Kim J.M."/>
            <person name="Choi B.J."/>
            <person name="Jeon C.O."/>
        </authorList>
    </citation>
    <scope>NUCLEOTIDE SEQUENCE [LARGE SCALE GENOMIC DNA]</scope>
    <source>
        <strain evidence="1 2">KCTC 52743</strain>
    </source>
</reference>